<evidence type="ECO:0000313" key="1">
    <source>
        <dbReference type="EMBL" id="VVQ30625.1"/>
    </source>
</evidence>
<evidence type="ECO:0000313" key="2">
    <source>
        <dbReference type="Proteomes" id="UP000325645"/>
    </source>
</evidence>
<organism evidence="1 2">
    <name type="scientific">Pseudomonas fluorescens</name>
    <dbReference type="NCBI Taxonomy" id="294"/>
    <lineage>
        <taxon>Bacteria</taxon>
        <taxon>Pseudomonadati</taxon>
        <taxon>Pseudomonadota</taxon>
        <taxon>Gammaproteobacteria</taxon>
        <taxon>Pseudomonadales</taxon>
        <taxon>Pseudomonadaceae</taxon>
        <taxon>Pseudomonas</taxon>
    </lineage>
</organism>
<sequence length="76" mass="8143">MGAAVSACTRQDPNLLNVIRRTLMCVNGKASLLNEAGPGPLISRDAVKSLDHCATAGFVVRSCFWPRLCKNGLEQV</sequence>
<accession>A0A5E7W810</accession>
<dbReference type="EMBL" id="CABVJH010000003">
    <property type="protein sequence ID" value="VVQ30625.1"/>
    <property type="molecule type" value="Genomic_DNA"/>
</dbReference>
<proteinExistence type="predicted"/>
<name>A0A5E7W810_PSEFL</name>
<gene>
    <name evidence="1" type="ORF">PS943_01935</name>
</gene>
<protein>
    <submittedName>
        <fullName evidence="1">Uncharacterized protein</fullName>
    </submittedName>
</protein>
<dbReference type="AlphaFoldDB" id="A0A5E7W810"/>
<reference evidence="1 2" key="1">
    <citation type="submission" date="2019-09" db="EMBL/GenBank/DDBJ databases">
        <authorList>
            <person name="Chandra G."/>
            <person name="Truman W A."/>
        </authorList>
    </citation>
    <scope>NUCLEOTIDE SEQUENCE [LARGE SCALE GENOMIC DNA]</scope>
    <source>
        <strain evidence="1">PS943</strain>
    </source>
</reference>
<dbReference type="Proteomes" id="UP000325645">
    <property type="component" value="Unassembled WGS sequence"/>
</dbReference>